<dbReference type="SUPFAM" id="SSF140500">
    <property type="entry name" value="BAS1536-like"/>
    <property type="match status" value="1"/>
</dbReference>
<dbReference type="InterPro" id="IPR036638">
    <property type="entry name" value="HLH_DNA-bd_sf"/>
</dbReference>
<dbReference type="Proteomes" id="UP000809829">
    <property type="component" value="Unassembled WGS sequence"/>
</dbReference>
<reference evidence="1 2" key="1">
    <citation type="submission" date="2021-01" db="EMBL/GenBank/DDBJ databases">
        <title>Genomic Encyclopedia of Type Strains, Phase IV (KMG-IV): sequencing the most valuable type-strain genomes for metagenomic binning, comparative biology and taxonomic classification.</title>
        <authorList>
            <person name="Goeker M."/>
        </authorList>
    </citation>
    <scope>NUCLEOTIDE SEQUENCE [LARGE SCALE GENOMIC DNA]</scope>
    <source>
        <strain evidence="1 2">DSM 104297</strain>
    </source>
</reference>
<evidence type="ECO:0000313" key="2">
    <source>
        <dbReference type="Proteomes" id="UP000809829"/>
    </source>
</evidence>
<dbReference type="InterPro" id="IPR037208">
    <property type="entry name" value="Spo0E-like_sf"/>
</dbReference>
<dbReference type="InterPro" id="IPR018540">
    <property type="entry name" value="Spo0E-like"/>
</dbReference>
<keyword evidence="2" id="KW-1185">Reference proteome</keyword>
<organism evidence="1 2">
    <name type="scientific">Priestia iocasae</name>
    <dbReference type="NCBI Taxonomy" id="2291674"/>
    <lineage>
        <taxon>Bacteria</taxon>
        <taxon>Bacillati</taxon>
        <taxon>Bacillota</taxon>
        <taxon>Bacilli</taxon>
        <taxon>Bacillales</taxon>
        <taxon>Bacillaceae</taxon>
        <taxon>Priestia</taxon>
    </lineage>
</organism>
<name>A0ABS2QZU2_9BACI</name>
<evidence type="ECO:0008006" key="3">
    <source>
        <dbReference type="Google" id="ProtNLM"/>
    </source>
</evidence>
<dbReference type="Pfam" id="PF09388">
    <property type="entry name" value="SpoOE-like"/>
    <property type="match status" value="1"/>
</dbReference>
<dbReference type="Gene3D" id="4.10.280.10">
    <property type="entry name" value="Helix-loop-helix DNA-binding domain"/>
    <property type="match status" value="1"/>
</dbReference>
<comment type="caution">
    <text evidence="1">The sequence shown here is derived from an EMBL/GenBank/DDBJ whole genome shotgun (WGS) entry which is preliminary data.</text>
</comment>
<accession>A0ABS2QZU2</accession>
<evidence type="ECO:0000313" key="1">
    <source>
        <dbReference type="EMBL" id="MBM7705000.1"/>
    </source>
</evidence>
<proteinExistence type="predicted"/>
<gene>
    <name evidence="1" type="ORF">JOC83_003886</name>
</gene>
<protein>
    <recommendedName>
        <fullName evidence="3">Spo0E like sporulation regulatory protein</fullName>
    </recommendedName>
</protein>
<sequence>MVSSHLLLSEIEECRKSMITLADKTSLSSLEVVELSTKLDFLLNEYNKEKTNKLYYK</sequence>
<dbReference type="RefSeq" id="WP_205188985.1">
    <property type="nucleotide sequence ID" value="NZ_JAFBFC010000012.1"/>
</dbReference>
<dbReference type="EMBL" id="JAFBFC010000012">
    <property type="protein sequence ID" value="MBM7705000.1"/>
    <property type="molecule type" value="Genomic_DNA"/>
</dbReference>